<keyword evidence="2" id="KW-1185">Reference proteome</keyword>
<sequence length="106" mass="12054">MPKTPISLYRQGNANSPRMDNVRLNKDIATFEENGTIFVMTTLPDGTSPGGISTFASIGRGRNWWKLDQDIDIAAELKLVNDRGNHWLWQPQDIMPLETYKTIQFS</sequence>
<dbReference type="Proteomes" id="UP000658514">
    <property type="component" value="Unassembled WGS sequence"/>
</dbReference>
<evidence type="ECO:0000313" key="2">
    <source>
        <dbReference type="Proteomes" id="UP000658514"/>
    </source>
</evidence>
<organism evidence="1 2">
    <name type="scientific">Calothrix parietina FACHB-288</name>
    <dbReference type="NCBI Taxonomy" id="2692896"/>
    <lineage>
        <taxon>Bacteria</taxon>
        <taxon>Bacillati</taxon>
        <taxon>Cyanobacteriota</taxon>
        <taxon>Cyanophyceae</taxon>
        <taxon>Nostocales</taxon>
        <taxon>Calotrichaceae</taxon>
        <taxon>Calothrix</taxon>
    </lineage>
</organism>
<evidence type="ECO:0000313" key="1">
    <source>
        <dbReference type="EMBL" id="MBD2193978.1"/>
    </source>
</evidence>
<proteinExistence type="predicted"/>
<dbReference type="EMBL" id="JACJQH010000001">
    <property type="protein sequence ID" value="MBD2193978.1"/>
    <property type="molecule type" value="Genomic_DNA"/>
</dbReference>
<gene>
    <name evidence="1" type="ORF">H6G24_00520</name>
</gene>
<comment type="caution">
    <text evidence="1">The sequence shown here is derived from an EMBL/GenBank/DDBJ whole genome shotgun (WGS) entry which is preliminary data.</text>
</comment>
<reference evidence="1 2" key="1">
    <citation type="journal article" date="2020" name="ISME J.">
        <title>Comparative genomics reveals insights into cyanobacterial evolution and habitat adaptation.</title>
        <authorList>
            <person name="Chen M.Y."/>
            <person name="Teng W.K."/>
            <person name="Zhao L."/>
            <person name="Hu C.X."/>
            <person name="Zhou Y.K."/>
            <person name="Han B.P."/>
            <person name="Song L.R."/>
            <person name="Shu W.S."/>
        </authorList>
    </citation>
    <scope>NUCLEOTIDE SEQUENCE [LARGE SCALE GENOMIC DNA]</scope>
    <source>
        <strain evidence="1 2">FACHB-288</strain>
    </source>
</reference>
<dbReference type="RefSeq" id="WP_190538350.1">
    <property type="nucleotide sequence ID" value="NZ_CAWPNO010000001.1"/>
</dbReference>
<accession>A0ABR8A2K0</accession>
<name>A0ABR8A2K0_9CYAN</name>
<protein>
    <submittedName>
        <fullName evidence="1">Uncharacterized protein</fullName>
    </submittedName>
</protein>